<dbReference type="InterPro" id="IPR027417">
    <property type="entry name" value="P-loop_NTPase"/>
</dbReference>
<dbReference type="OrthoDB" id="2639622at2"/>
<comment type="caution">
    <text evidence="1">The sequence shown here is derived from an EMBL/GenBank/DDBJ whole genome shotgun (WGS) entry which is preliminary data.</text>
</comment>
<evidence type="ECO:0000313" key="2">
    <source>
        <dbReference type="Proteomes" id="UP000074310"/>
    </source>
</evidence>
<evidence type="ECO:0000313" key="1">
    <source>
        <dbReference type="EMBL" id="KTT74168.1"/>
    </source>
</evidence>
<accession>A0A147I5Z2</accession>
<organism evidence="1 2">
    <name type="scientific">Sphingomonas endophytica</name>
    <dbReference type="NCBI Taxonomy" id="869719"/>
    <lineage>
        <taxon>Bacteria</taxon>
        <taxon>Pseudomonadati</taxon>
        <taxon>Pseudomonadota</taxon>
        <taxon>Alphaproteobacteria</taxon>
        <taxon>Sphingomonadales</taxon>
        <taxon>Sphingomonadaceae</taxon>
        <taxon>Sphingomonas</taxon>
    </lineage>
</organism>
<dbReference type="Pfam" id="PF13671">
    <property type="entry name" value="AAA_33"/>
    <property type="match status" value="1"/>
</dbReference>
<dbReference type="PATRIC" id="fig|869719.3.peg.708"/>
<dbReference type="SUPFAM" id="SSF52540">
    <property type="entry name" value="P-loop containing nucleoside triphosphate hydrolases"/>
    <property type="match status" value="1"/>
</dbReference>
<proteinExistence type="predicted"/>
<gene>
    <name evidence="1" type="ORF">NS334_06325</name>
</gene>
<dbReference type="Proteomes" id="UP000074310">
    <property type="component" value="Unassembled WGS sequence"/>
</dbReference>
<evidence type="ECO:0008006" key="3">
    <source>
        <dbReference type="Google" id="ProtNLM"/>
    </source>
</evidence>
<name>A0A147I5Z2_9SPHN</name>
<protein>
    <recommendedName>
        <fullName evidence="3">Kinase</fullName>
    </recommendedName>
</protein>
<dbReference type="EMBL" id="LDTB01000013">
    <property type="protein sequence ID" value="KTT74168.1"/>
    <property type="molecule type" value="Genomic_DNA"/>
</dbReference>
<dbReference type="AlphaFoldDB" id="A0A147I5Z2"/>
<dbReference type="Gene3D" id="3.40.50.300">
    <property type="entry name" value="P-loop containing nucleotide triphosphate hydrolases"/>
    <property type="match status" value="1"/>
</dbReference>
<sequence>MPTAHLVFGFLGSGKTTLAKRLELQHNAVRFTPDEWMARLFGEDPPADTFQHRATAILDIMQPIWARCLSLGLNVVLDYGLWSRAERDRVRAVVADLGATSVLWAVSCSDGEARKRIALRNEAAHRSLYIAPATFDLLKARVEPLGVDEPHAVA</sequence>
<reference evidence="1 2" key="1">
    <citation type="journal article" date="2016" name="Front. Microbiol.">
        <title>Genomic Resource of Rice Seed Associated Bacteria.</title>
        <authorList>
            <person name="Midha S."/>
            <person name="Bansal K."/>
            <person name="Sharma S."/>
            <person name="Kumar N."/>
            <person name="Patil P.P."/>
            <person name="Chaudhry V."/>
            <person name="Patil P.B."/>
        </authorList>
    </citation>
    <scope>NUCLEOTIDE SEQUENCE [LARGE SCALE GENOMIC DNA]</scope>
    <source>
        <strain evidence="1 2">NS334</strain>
    </source>
</reference>
<keyword evidence="2" id="KW-1185">Reference proteome</keyword>